<sequence length="249" mass="27661">MACYEIKITYADLSVTFRNWKGADKPRSRRTFVTESGYSTNGNLIKSGPSFELPYLWNIVADIYQEDFDKLSMIWEILDYLRRNPRPAIAIDVNVTSNVFSATGHPYQNGDVVTLSTTGSLPAPLVSTRDYWIVERATNSFKLSLTAGGAAIDITTTGSNSILQPQLFVRLDDESEEVAERGATALTKTRSEVAGTTPREANGGVYYFARFLADWVAPPDFGKEYTSAKYAPNKVRAVSMVLQDTRVKI</sequence>
<accession>A0ABR8C944</accession>
<keyword evidence="2" id="KW-1185">Reference proteome</keyword>
<dbReference type="RefSeq" id="WP_190577571.1">
    <property type="nucleotide sequence ID" value="NZ_CAWPQU010000078.1"/>
</dbReference>
<comment type="caution">
    <text evidence="1">The sequence shown here is derived from an EMBL/GenBank/DDBJ whole genome shotgun (WGS) entry which is preliminary data.</text>
</comment>
<proteinExistence type="predicted"/>
<dbReference type="Proteomes" id="UP000618445">
    <property type="component" value="Unassembled WGS sequence"/>
</dbReference>
<evidence type="ECO:0000313" key="2">
    <source>
        <dbReference type="Proteomes" id="UP000618445"/>
    </source>
</evidence>
<evidence type="ECO:0000313" key="1">
    <source>
        <dbReference type="EMBL" id="MBD2316685.1"/>
    </source>
</evidence>
<reference evidence="1 2" key="1">
    <citation type="journal article" date="2020" name="ISME J.">
        <title>Comparative genomics reveals insights into cyanobacterial evolution and habitat adaptation.</title>
        <authorList>
            <person name="Chen M.Y."/>
            <person name="Teng W.K."/>
            <person name="Zhao L."/>
            <person name="Hu C.X."/>
            <person name="Zhou Y.K."/>
            <person name="Han B.P."/>
            <person name="Song L.R."/>
            <person name="Shu W.S."/>
        </authorList>
    </citation>
    <scope>NUCLEOTIDE SEQUENCE [LARGE SCALE GENOMIC DNA]</scope>
    <source>
        <strain evidence="1 2">FACHB-1050</strain>
    </source>
</reference>
<organism evidence="1 2">
    <name type="scientific">Phormidium tenue FACHB-1050</name>
    <dbReference type="NCBI Taxonomy" id="2692857"/>
    <lineage>
        <taxon>Bacteria</taxon>
        <taxon>Bacillati</taxon>
        <taxon>Cyanobacteriota</taxon>
        <taxon>Cyanophyceae</taxon>
        <taxon>Oscillatoriophycideae</taxon>
        <taxon>Oscillatoriales</taxon>
        <taxon>Oscillatoriaceae</taxon>
        <taxon>Phormidium</taxon>
    </lineage>
</organism>
<protein>
    <submittedName>
        <fullName evidence="1">Uncharacterized protein</fullName>
    </submittedName>
</protein>
<gene>
    <name evidence="1" type="ORF">H6G05_07475</name>
</gene>
<dbReference type="EMBL" id="JACJQY010000008">
    <property type="protein sequence ID" value="MBD2316685.1"/>
    <property type="molecule type" value="Genomic_DNA"/>
</dbReference>
<name>A0ABR8C944_9CYAN</name>